<keyword evidence="2" id="KW-1185">Reference proteome</keyword>
<evidence type="ECO:0000313" key="1">
    <source>
        <dbReference type="EMBL" id="CAL4124066.1"/>
    </source>
</evidence>
<reference evidence="1 2" key="1">
    <citation type="submission" date="2024-05" db="EMBL/GenBank/DDBJ databases">
        <authorList>
            <person name="Wallberg A."/>
        </authorList>
    </citation>
    <scope>NUCLEOTIDE SEQUENCE [LARGE SCALE GENOMIC DNA]</scope>
</reference>
<organism evidence="1 2">
    <name type="scientific">Meganyctiphanes norvegica</name>
    <name type="common">Northern krill</name>
    <name type="synonym">Thysanopoda norvegica</name>
    <dbReference type="NCBI Taxonomy" id="48144"/>
    <lineage>
        <taxon>Eukaryota</taxon>
        <taxon>Metazoa</taxon>
        <taxon>Ecdysozoa</taxon>
        <taxon>Arthropoda</taxon>
        <taxon>Crustacea</taxon>
        <taxon>Multicrustacea</taxon>
        <taxon>Malacostraca</taxon>
        <taxon>Eumalacostraca</taxon>
        <taxon>Eucarida</taxon>
        <taxon>Euphausiacea</taxon>
        <taxon>Euphausiidae</taxon>
        <taxon>Meganyctiphanes</taxon>
    </lineage>
</organism>
<protein>
    <submittedName>
        <fullName evidence="1">Uncharacterized protein</fullName>
    </submittedName>
</protein>
<comment type="caution">
    <text evidence="1">The sequence shown here is derived from an EMBL/GenBank/DDBJ whole genome shotgun (WGS) entry which is preliminary data.</text>
</comment>
<dbReference type="EMBL" id="CAXKWB010022025">
    <property type="protein sequence ID" value="CAL4124066.1"/>
    <property type="molecule type" value="Genomic_DNA"/>
</dbReference>
<name>A0AAV2RIS0_MEGNR</name>
<evidence type="ECO:0000313" key="2">
    <source>
        <dbReference type="Proteomes" id="UP001497623"/>
    </source>
</evidence>
<gene>
    <name evidence="1" type="ORF">MNOR_LOCUS24208</name>
</gene>
<accession>A0AAV2RIS0</accession>
<feature type="non-terminal residue" evidence="1">
    <location>
        <position position="1"/>
    </location>
</feature>
<feature type="non-terminal residue" evidence="1">
    <location>
        <position position="154"/>
    </location>
</feature>
<sequence length="154" mass="18044">YRNKINKVFMGIDAQIILQWLLSDNVKNRKVYTRNRILDVHTMREQIEVKYGVKVLYKYISTEANPGDMVTRGLSLGFFKRKLSFWLKGPEWLEGSQVIWPVYQLDCLSDENKSLVLCTEAERVNIQPLVSFERFSHWKRLLNATEFTVKAIAG</sequence>
<proteinExistence type="predicted"/>
<dbReference type="AlphaFoldDB" id="A0AAV2RIS0"/>
<dbReference type="Proteomes" id="UP001497623">
    <property type="component" value="Unassembled WGS sequence"/>
</dbReference>